<dbReference type="InterPro" id="IPR036397">
    <property type="entry name" value="RNaseH_sf"/>
</dbReference>
<dbReference type="EMBL" id="RHIB01000001">
    <property type="protein sequence ID" value="RNA69613.1"/>
    <property type="molecule type" value="Genomic_DNA"/>
</dbReference>
<evidence type="ECO:0000256" key="7">
    <source>
        <dbReference type="ARBA" id="ARBA00019179"/>
    </source>
</evidence>
<dbReference type="GO" id="GO:0032299">
    <property type="term" value="C:ribonuclease H2 complex"/>
    <property type="evidence" value="ECO:0007669"/>
    <property type="project" value="TreeGrafter"/>
</dbReference>
<comment type="cofactor">
    <cofactor evidence="2">
        <name>Mg(2+)</name>
        <dbReference type="ChEBI" id="CHEBI:18420"/>
    </cofactor>
</comment>
<dbReference type="PROSITE" id="PS51975">
    <property type="entry name" value="RNASE_H_2"/>
    <property type="match status" value="1"/>
</dbReference>
<keyword evidence="11 14" id="KW-0255">Endonuclease</keyword>
<evidence type="ECO:0000256" key="10">
    <source>
        <dbReference type="ARBA" id="ARBA00022723"/>
    </source>
</evidence>
<evidence type="ECO:0000256" key="3">
    <source>
        <dbReference type="ARBA" id="ARBA00004065"/>
    </source>
</evidence>
<sequence length="256" mass="28463">MIEIKKMSVSKIKEKLHDTADPEFIRALEDDTRKGVQVALRSYYKRIAEEKVLAKQFATMNTYEDNLKHNGFKAIAGIDEVGRGPLAGPVIAASVILPYDFYLPGLTDSKKLSKDKREQFASIIKKTAEAVGIGVATAKEIDHYNIYEATKIAMQRAIIDMKKEADYLLLDAMTLPVTTEQMSLIKGDSKSVSIAAASVVAKVERDQYMTRLAGTLPEYGFDKHMGYGTKDHLTALRTAGITKEHRKSFAPVKDLM</sequence>
<evidence type="ECO:0000256" key="5">
    <source>
        <dbReference type="ARBA" id="ARBA00007383"/>
    </source>
</evidence>
<dbReference type="NCBIfam" id="NF000595">
    <property type="entry name" value="PRK00015.1-3"/>
    <property type="match status" value="1"/>
</dbReference>
<dbReference type="CDD" id="cd07182">
    <property type="entry name" value="RNase_HII_bacteria_HII_like"/>
    <property type="match status" value="1"/>
</dbReference>
<dbReference type="GO" id="GO:0005737">
    <property type="term" value="C:cytoplasm"/>
    <property type="evidence" value="ECO:0007669"/>
    <property type="project" value="UniProtKB-SubCell"/>
</dbReference>
<evidence type="ECO:0000256" key="11">
    <source>
        <dbReference type="ARBA" id="ARBA00022759"/>
    </source>
</evidence>
<keyword evidence="19" id="KW-1185">Reference proteome</keyword>
<feature type="binding site" evidence="14 15">
    <location>
        <position position="79"/>
    </location>
    <ligand>
        <name>a divalent metal cation</name>
        <dbReference type="ChEBI" id="CHEBI:60240"/>
    </ligand>
</feature>
<dbReference type="GO" id="GO:0043137">
    <property type="term" value="P:DNA replication, removal of RNA primer"/>
    <property type="evidence" value="ECO:0007669"/>
    <property type="project" value="TreeGrafter"/>
</dbReference>
<name>A0A3M7TVV8_9BACI</name>
<reference evidence="18 19" key="1">
    <citation type="submission" date="2018-10" db="EMBL/GenBank/DDBJ databases">
        <title>Bacillus Keqinensis sp. nov., a moderately halophilic bacterium isolated from a saline-alkaline lake.</title>
        <authorList>
            <person name="Wang H."/>
        </authorList>
    </citation>
    <scope>NUCLEOTIDE SEQUENCE [LARGE SCALE GENOMIC DNA]</scope>
    <source>
        <strain evidence="18 19">KQ-3</strain>
    </source>
</reference>
<keyword evidence="8 14" id="KW-0963">Cytoplasm</keyword>
<dbReference type="InterPro" id="IPR001352">
    <property type="entry name" value="RNase_HII/HIII"/>
</dbReference>
<comment type="caution">
    <text evidence="18">The sequence shown here is derived from an EMBL/GenBank/DDBJ whole genome shotgun (WGS) entry which is preliminary data.</text>
</comment>
<keyword evidence="13 14" id="KW-0464">Manganese</keyword>
<evidence type="ECO:0000256" key="12">
    <source>
        <dbReference type="ARBA" id="ARBA00022801"/>
    </source>
</evidence>
<evidence type="ECO:0000256" key="6">
    <source>
        <dbReference type="ARBA" id="ARBA00012180"/>
    </source>
</evidence>
<dbReference type="InterPro" id="IPR022898">
    <property type="entry name" value="RNase_HII"/>
</dbReference>
<keyword evidence="12 14" id="KW-0378">Hydrolase</keyword>
<dbReference type="OrthoDB" id="9803420at2"/>
<protein>
    <recommendedName>
        <fullName evidence="7 14">Ribonuclease HII</fullName>
        <shortName evidence="14">RNase HII</shortName>
        <ecNumber evidence="6 14">3.1.26.4</ecNumber>
    </recommendedName>
</protein>
<gene>
    <name evidence="14" type="primary">rnhB</name>
    <name evidence="18" type="ORF">EBO34_06655</name>
</gene>
<evidence type="ECO:0000256" key="15">
    <source>
        <dbReference type="PROSITE-ProRule" id="PRU01319"/>
    </source>
</evidence>
<evidence type="ECO:0000256" key="9">
    <source>
        <dbReference type="ARBA" id="ARBA00022722"/>
    </source>
</evidence>
<evidence type="ECO:0000259" key="17">
    <source>
        <dbReference type="PROSITE" id="PS51975"/>
    </source>
</evidence>
<proteinExistence type="inferred from homology"/>
<dbReference type="GO" id="GO:0030145">
    <property type="term" value="F:manganese ion binding"/>
    <property type="evidence" value="ECO:0007669"/>
    <property type="project" value="UniProtKB-UniRule"/>
</dbReference>
<dbReference type="RefSeq" id="WP_122897130.1">
    <property type="nucleotide sequence ID" value="NZ_RHIB01000001.1"/>
</dbReference>
<comment type="similarity">
    <text evidence="5 14 16">Belongs to the RNase HII family.</text>
</comment>
<dbReference type="GO" id="GO:0003723">
    <property type="term" value="F:RNA binding"/>
    <property type="evidence" value="ECO:0007669"/>
    <property type="project" value="UniProtKB-UniRule"/>
</dbReference>
<dbReference type="Gene3D" id="3.30.420.10">
    <property type="entry name" value="Ribonuclease H-like superfamily/Ribonuclease H"/>
    <property type="match status" value="1"/>
</dbReference>
<organism evidence="18 19">
    <name type="scientific">Alteribacter keqinensis</name>
    <dbReference type="NCBI Taxonomy" id="2483800"/>
    <lineage>
        <taxon>Bacteria</taxon>
        <taxon>Bacillati</taxon>
        <taxon>Bacillota</taxon>
        <taxon>Bacilli</taxon>
        <taxon>Bacillales</taxon>
        <taxon>Bacillaceae</taxon>
        <taxon>Alteribacter</taxon>
    </lineage>
</organism>
<dbReference type="NCBIfam" id="NF000594">
    <property type="entry name" value="PRK00015.1-1"/>
    <property type="match status" value="1"/>
</dbReference>
<comment type="cofactor">
    <cofactor evidence="14 15">
        <name>Mn(2+)</name>
        <dbReference type="ChEBI" id="CHEBI:29035"/>
    </cofactor>
    <cofactor evidence="14 15">
        <name>Mg(2+)</name>
        <dbReference type="ChEBI" id="CHEBI:18420"/>
    </cofactor>
    <text evidence="14 15">Manganese or magnesium. Binds 1 divalent metal ion per monomer in the absence of substrate. May bind a second metal ion after substrate binding.</text>
</comment>
<accession>A0A3M7TVV8</accession>
<feature type="binding site" evidence="14 15">
    <location>
        <position position="171"/>
    </location>
    <ligand>
        <name>a divalent metal cation</name>
        <dbReference type="ChEBI" id="CHEBI:60240"/>
    </ligand>
</feature>
<dbReference type="GO" id="GO:0006298">
    <property type="term" value="P:mismatch repair"/>
    <property type="evidence" value="ECO:0007669"/>
    <property type="project" value="TreeGrafter"/>
</dbReference>
<dbReference type="InterPro" id="IPR012337">
    <property type="entry name" value="RNaseH-like_sf"/>
</dbReference>
<dbReference type="FunFam" id="3.30.420.10:FF:000006">
    <property type="entry name" value="Ribonuclease HII"/>
    <property type="match status" value="1"/>
</dbReference>
<dbReference type="PANTHER" id="PTHR10954:SF18">
    <property type="entry name" value="RIBONUCLEASE HII"/>
    <property type="match status" value="1"/>
</dbReference>
<evidence type="ECO:0000256" key="2">
    <source>
        <dbReference type="ARBA" id="ARBA00001946"/>
    </source>
</evidence>
<evidence type="ECO:0000256" key="1">
    <source>
        <dbReference type="ARBA" id="ARBA00000077"/>
    </source>
</evidence>
<comment type="catalytic activity">
    <reaction evidence="1 14 15 16">
        <text>Endonucleolytic cleavage to 5'-phosphomonoester.</text>
        <dbReference type="EC" id="3.1.26.4"/>
    </reaction>
</comment>
<dbReference type="Pfam" id="PF01351">
    <property type="entry name" value="RNase_HII"/>
    <property type="match status" value="1"/>
</dbReference>
<dbReference type="AlphaFoldDB" id="A0A3M7TVV8"/>
<dbReference type="SUPFAM" id="SSF53098">
    <property type="entry name" value="Ribonuclease H-like"/>
    <property type="match status" value="1"/>
</dbReference>
<feature type="binding site" evidence="14 15">
    <location>
        <position position="80"/>
    </location>
    <ligand>
        <name>a divalent metal cation</name>
        <dbReference type="ChEBI" id="CHEBI:60240"/>
    </ligand>
</feature>
<dbReference type="PANTHER" id="PTHR10954">
    <property type="entry name" value="RIBONUCLEASE H2 SUBUNIT A"/>
    <property type="match status" value="1"/>
</dbReference>
<evidence type="ECO:0000256" key="14">
    <source>
        <dbReference type="HAMAP-Rule" id="MF_00052"/>
    </source>
</evidence>
<evidence type="ECO:0000313" key="19">
    <source>
        <dbReference type="Proteomes" id="UP000278746"/>
    </source>
</evidence>
<evidence type="ECO:0000256" key="16">
    <source>
        <dbReference type="RuleBase" id="RU003515"/>
    </source>
</evidence>
<feature type="domain" description="RNase H type-2" evidence="17">
    <location>
        <begin position="73"/>
        <end position="256"/>
    </location>
</feature>
<dbReference type="EC" id="3.1.26.4" evidence="6 14"/>
<keyword evidence="9 14" id="KW-0540">Nuclease</keyword>
<comment type="function">
    <text evidence="3 14 16">Endonuclease that specifically degrades the RNA of RNA-DNA hybrids.</text>
</comment>
<evidence type="ECO:0000256" key="4">
    <source>
        <dbReference type="ARBA" id="ARBA00004496"/>
    </source>
</evidence>
<dbReference type="GO" id="GO:0004523">
    <property type="term" value="F:RNA-DNA hybrid ribonuclease activity"/>
    <property type="evidence" value="ECO:0007669"/>
    <property type="project" value="UniProtKB-UniRule"/>
</dbReference>
<dbReference type="HAMAP" id="MF_00052_B">
    <property type="entry name" value="RNase_HII_B"/>
    <property type="match status" value="1"/>
</dbReference>
<evidence type="ECO:0000256" key="8">
    <source>
        <dbReference type="ARBA" id="ARBA00022490"/>
    </source>
</evidence>
<evidence type="ECO:0000313" key="18">
    <source>
        <dbReference type="EMBL" id="RNA69613.1"/>
    </source>
</evidence>
<keyword evidence="10 14" id="KW-0479">Metal-binding</keyword>
<comment type="subcellular location">
    <subcellularLocation>
        <location evidence="4 14">Cytoplasm</location>
    </subcellularLocation>
</comment>
<dbReference type="InterPro" id="IPR024567">
    <property type="entry name" value="RNase_HII/HIII_dom"/>
</dbReference>
<evidence type="ECO:0000256" key="13">
    <source>
        <dbReference type="ARBA" id="ARBA00023211"/>
    </source>
</evidence>
<dbReference type="Proteomes" id="UP000278746">
    <property type="component" value="Unassembled WGS sequence"/>
</dbReference>